<proteinExistence type="predicted"/>
<dbReference type="Proteomes" id="UP000070646">
    <property type="component" value="Unassembled WGS sequence"/>
</dbReference>
<evidence type="ECO:0000313" key="2">
    <source>
        <dbReference type="EMBL" id="KXA07280.1"/>
    </source>
</evidence>
<dbReference type="Pfam" id="PF01520">
    <property type="entry name" value="Amidase_3"/>
    <property type="match status" value="1"/>
</dbReference>
<evidence type="ECO:0000313" key="3">
    <source>
        <dbReference type="Proteomes" id="UP000070646"/>
    </source>
</evidence>
<dbReference type="PATRIC" id="fig|1502.174.peg.2750"/>
<dbReference type="GO" id="GO:0030288">
    <property type="term" value="C:outer membrane-bounded periplasmic space"/>
    <property type="evidence" value="ECO:0007669"/>
    <property type="project" value="TreeGrafter"/>
</dbReference>
<protein>
    <submittedName>
        <fullName evidence="2">N-acetylmuramoyl-L-alanine amidase</fullName>
    </submittedName>
</protein>
<feature type="domain" description="MurNAc-LAA" evidence="1">
    <location>
        <begin position="62"/>
        <end position="170"/>
    </location>
</feature>
<dbReference type="CDD" id="cd02696">
    <property type="entry name" value="MurNAc-LAA"/>
    <property type="match status" value="1"/>
</dbReference>
<name>A0A133MTC3_CLOPF</name>
<gene>
    <name evidence="2" type="ORF">HMPREF3222_02726</name>
</gene>
<dbReference type="InterPro" id="IPR002508">
    <property type="entry name" value="MurNAc-LAA_cat"/>
</dbReference>
<dbReference type="SMART" id="SM00646">
    <property type="entry name" value="Ami_3"/>
    <property type="match status" value="1"/>
</dbReference>
<dbReference type="InterPro" id="IPR050695">
    <property type="entry name" value="N-acetylmuramoyl_amidase_3"/>
</dbReference>
<accession>A0A133MTC3</accession>
<evidence type="ECO:0000259" key="1">
    <source>
        <dbReference type="SMART" id="SM00646"/>
    </source>
</evidence>
<dbReference type="RefSeq" id="WP_060796584.1">
    <property type="nucleotide sequence ID" value="NZ_KQ956303.1"/>
</dbReference>
<dbReference type="EMBL" id="LRPU01000169">
    <property type="protein sequence ID" value="KXA07280.1"/>
    <property type="molecule type" value="Genomic_DNA"/>
</dbReference>
<dbReference type="GO" id="GO:0009253">
    <property type="term" value="P:peptidoglycan catabolic process"/>
    <property type="evidence" value="ECO:0007669"/>
    <property type="project" value="InterPro"/>
</dbReference>
<organism evidence="2 3">
    <name type="scientific">Clostridium perfringens</name>
    <dbReference type="NCBI Taxonomy" id="1502"/>
    <lineage>
        <taxon>Bacteria</taxon>
        <taxon>Bacillati</taxon>
        <taxon>Bacillota</taxon>
        <taxon>Clostridia</taxon>
        <taxon>Eubacteriales</taxon>
        <taxon>Clostridiaceae</taxon>
        <taxon>Clostridium</taxon>
    </lineage>
</organism>
<dbReference type="GO" id="GO:0008745">
    <property type="term" value="F:N-acetylmuramoyl-L-alanine amidase activity"/>
    <property type="evidence" value="ECO:0007669"/>
    <property type="project" value="InterPro"/>
</dbReference>
<dbReference type="AlphaFoldDB" id="A0A133MTC3"/>
<dbReference type="Gene3D" id="3.40.630.40">
    <property type="entry name" value="Zn-dependent exopeptidases"/>
    <property type="match status" value="1"/>
</dbReference>
<dbReference type="SUPFAM" id="SSF53187">
    <property type="entry name" value="Zn-dependent exopeptidases"/>
    <property type="match status" value="1"/>
</dbReference>
<dbReference type="PANTHER" id="PTHR30404">
    <property type="entry name" value="N-ACETYLMURAMOYL-L-ALANINE AMIDASE"/>
    <property type="match status" value="1"/>
</dbReference>
<comment type="caution">
    <text evidence="2">The sequence shown here is derived from an EMBL/GenBank/DDBJ whole genome shotgun (WGS) entry which is preliminary data.</text>
</comment>
<reference evidence="2 3" key="1">
    <citation type="submission" date="2016-01" db="EMBL/GenBank/DDBJ databases">
        <authorList>
            <person name="Oliw E.H."/>
        </authorList>
    </citation>
    <scope>NUCLEOTIDE SEQUENCE [LARGE SCALE GENOMIC DNA]</scope>
    <source>
        <strain evidence="2 3">MJR7757A</strain>
    </source>
</reference>
<dbReference type="PANTHER" id="PTHR30404:SF8">
    <property type="entry name" value="AUTOLYSIN PH-RELATED"/>
    <property type="match status" value="1"/>
</dbReference>
<sequence length="219" mass="24540">MRIGLRAGHSRNCLGAIGLRNEWESMKTLYPYVAKILREYGHTVVDCNSDASNQSAELAEGATKANNAGVDLFISLHMNSFNGSAHGVEAWTWGAASRANSVAKRLCDNYAKLGFYNRGVKYNSNYYEMRHIYAPNVIFETCFCDSAKDIAIFSPTSWEDLSRAIANAIDPNIPLKAEATPVSDRYQIRIYSFSTKEDAEQASEMITKQHSWYNVVEKI</sequence>